<dbReference type="Pfam" id="PF05199">
    <property type="entry name" value="GMC_oxred_C"/>
    <property type="match status" value="1"/>
</dbReference>
<dbReference type="InterPro" id="IPR036188">
    <property type="entry name" value="FAD/NAD-bd_sf"/>
</dbReference>
<evidence type="ECO:0000256" key="2">
    <source>
        <dbReference type="ARBA" id="ARBA00010790"/>
    </source>
</evidence>
<evidence type="ECO:0000259" key="7">
    <source>
        <dbReference type="PROSITE" id="PS00624"/>
    </source>
</evidence>
<dbReference type="InterPro" id="IPR012132">
    <property type="entry name" value="GMC_OxRdtase"/>
</dbReference>
<keyword evidence="3 5" id="KW-0285">Flavoprotein</keyword>
<feature type="domain" description="Glucose-methanol-choline oxidoreductase N-terminal" evidence="7">
    <location>
        <begin position="285"/>
        <end position="299"/>
    </location>
</feature>
<organism evidence="8 9">
    <name type="scientific">Pendulispora brunnea</name>
    <dbReference type="NCBI Taxonomy" id="2905690"/>
    <lineage>
        <taxon>Bacteria</taxon>
        <taxon>Pseudomonadati</taxon>
        <taxon>Myxococcota</taxon>
        <taxon>Myxococcia</taxon>
        <taxon>Myxococcales</taxon>
        <taxon>Sorangiineae</taxon>
        <taxon>Pendulisporaceae</taxon>
        <taxon>Pendulispora</taxon>
    </lineage>
</organism>
<accession>A0ABZ2JUD0</accession>
<proteinExistence type="inferred from homology"/>
<comment type="similarity">
    <text evidence="2 5">Belongs to the GMC oxidoreductase family.</text>
</comment>
<dbReference type="SUPFAM" id="SSF51905">
    <property type="entry name" value="FAD/NAD(P)-binding domain"/>
    <property type="match status" value="1"/>
</dbReference>
<dbReference type="InterPro" id="IPR000172">
    <property type="entry name" value="GMC_OxRdtase_N"/>
</dbReference>
<dbReference type="SUPFAM" id="SSF54373">
    <property type="entry name" value="FAD-linked reductases, C-terminal domain"/>
    <property type="match status" value="1"/>
</dbReference>
<evidence type="ECO:0000256" key="5">
    <source>
        <dbReference type="RuleBase" id="RU003968"/>
    </source>
</evidence>
<protein>
    <submittedName>
        <fullName evidence="8">GMC family oxidoreductase N-terminal domain-containing protein</fullName>
    </submittedName>
</protein>
<dbReference type="PIRSF" id="PIRSF000137">
    <property type="entry name" value="Alcohol_oxidase"/>
    <property type="match status" value="1"/>
</dbReference>
<evidence type="ECO:0000256" key="4">
    <source>
        <dbReference type="ARBA" id="ARBA00022827"/>
    </source>
</evidence>
<evidence type="ECO:0000313" key="9">
    <source>
        <dbReference type="Proteomes" id="UP001379533"/>
    </source>
</evidence>
<sequence>MTSINSSSQDQDFAERANANQASLRAALKTHYDFIVCGAGSSGSVIARRLAENPSVQVLLLEAGGDEDVPEVTNPALWPTNLRSDRDWAFQAAPNPHLNGRSILLSMGKVLGGGSSINAMVWARGHKSDWDFFATEAKDPAWGYENVLAIYRNIEDWKGPPDPEYRGTGGPMFIQSSPNPSPIASAMLEAAQELGIPSFPNPNGRMMEGDGGCAYSDSSTRDGKRHSVFRAYTYPYMDRPNLTVLTHTVVTRLLLEQQQVTGVEIMRDGQTSTLRATSEVILSLGAIHTPKVLMCSGIGDQDELRQFSIPVLQHLPGVGRNLQDHVTFGCIWEYKYPISPRNTGSEATMYWKSHPTLDAPDLMFCQAEFPTRSPATPVLDLPNGGWSMFGGLARPKSRGRVRLSSSNPLDPVRLEANTLAHTDDIKVALVCAEMARAIGNARAFMPFVEREVLPGGKSKSQLEYYIRDSAVSYWHLTCTAKMGHDALSVVDGSLKVHGIRNLRIADGSIMPRVTTGNTMAPCVIIGERASQILKKEHCI</sequence>
<dbReference type="RefSeq" id="WP_394840687.1">
    <property type="nucleotide sequence ID" value="NZ_CP089982.1"/>
</dbReference>
<dbReference type="InterPro" id="IPR007867">
    <property type="entry name" value="GMC_OxRtase_C"/>
</dbReference>
<dbReference type="Gene3D" id="3.30.560.10">
    <property type="entry name" value="Glucose Oxidase, domain 3"/>
    <property type="match status" value="1"/>
</dbReference>
<name>A0ABZ2JUD0_9BACT</name>
<keyword evidence="9" id="KW-1185">Reference proteome</keyword>
<evidence type="ECO:0000256" key="1">
    <source>
        <dbReference type="ARBA" id="ARBA00001974"/>
    </source>
</evidence>
<dbReference type="Proteomes" id="UP001379533">
    <property type="component" value="Chromosome"/>
</dbReference>
<comment type="cofactor">
    <cofactor evidence="1">
        <name>FAD</name>
        <dbReference type="ChEBI" id="CHEBI:57692"/>
    </cofactor>
</comment>
<reference evidence="8 9" key="1">
    <citation type="submission" date="2021-12" db="EMBL/GenBank/DDBJ databases">
        <title>Discovery of the Pendulisporaceae a myxobacterial family with distinct sporulation behavior and unique specialized metabolism.</title>
        <authorList>
            <person name="Garcia R."/>
            <person name="Popoff A."/>
            <person name="Bader C.D."/>
            <person name="Loehr J."/>
            <person name="Walesch S."/>
            <person name="Walt C."/>
            <person name="Boldt J."/>
            <person name="Bunk B."/>
            <person name="Haeckl F.J.F.P.J."/>
            <person name="Gunesch A.P."/>
            <person name="Birkelbach J."/>
            <person name="Nuebel U."/>
            <person name="Pietschmann T."/>
            <person name="Bach T."/>
            <person name="Mueller R."/>
        </authorList>
    </citation>
    <scope>NUCLEOTIDE SEQUENCE [LARGE SCALE GENOMIC DNA]</scope>
    <source>
        <strain evidence="8 9">MSr12523</strain>
    </source>
</reference>
<dbReference type="PROSITE" id="PS00623">
    <property type="entry name" value="GMC_OXRED_1"/>
    <property type="match status" value="1"/>
</dbReference>
<evidence type="ECO:0000259" key="6">
    <source>
        <dbReference type="PROSITE" id="PS00623"/>
    </source>
</evidence>
<gene>
    <name evidence="8" type="ORF">LZC95_26820</name>
</gene>
<dbReference type="EMBL" id="CP089982">
    <property type="protein sequence ID" value="WXA90075.1"/>
    <property type="molecule type" value="Genomic_DNA"/>
</dbReference>
<evidence type="ECO:0000256" key="3">
    <source>
        <dbReference type="ARBA" id="ARBA00022630"/>
    </source>
</evidence>
<evidence type="ECO:0000313" key="8">
    <source>
        <dbReference type="EMBL" id="WXA90075.1"/>
    </source>
</evidence>
<dbReference type="Pfam" id="PF00732">
    <property type="entry name" value="GMC_oxred_N"/>
    <property type="match status" value="1"/>
</dbReference>
<dbReference type="PROSITE" id="PS00624">
    <property type="entry name" value="GMC_OXRED_2"/>
    <property type="match status" value="1"/>
</dbReference>
<dbReference type="PANTHER" id="PTHR11552:SF147">
    <property type="entry name" value="CHOLINE DEHYDROGENASE, MITOCHONDRIAL"/>
    <property type="match status" value="1"/>
</dbReference>
<dbReference type="Gene3D" id="3.50.50.60">
    <property type="entry name" value="FAD/NAD(P)-binding domain"/>
    <property type="match status" value="1"/>
</dbReference>
<keyword evidence="4 5" id="KW-0274">FAD</keyword>
<feature type="domain" description="Glucose-methanol-choline oxidoreductase N-terminal" evidence="6">
    <location>
        <begin position="108"/>
        <end position="131"/>
    </location>
</feature>
<dbReference type="PANTHER" id="PTHR11552">
    <property type="entry name" value="GLUCOSE-METHANOL-CHOLINE GMC OXIDOREDUCTASE"/>
    <property type="match status" value="1"/>
</dbReference>